<organism evidence="1 2">
    <name type="scientific">Desulfobacter postgatei 2ac9</name>
    <dbReference type="NCBI Taxonomy" id="879212"/>
    <lineage>
        <taxon>Bacteria</taxon>
        <taxon>Pseudomonadati</taxon>
        <taxon>Thermodesulfobacteriota</taxon>
        <taxon>Desulfobacteria</taxon>
        <taxon>Desulfobacterales</taxon>
        <taxon>Desulfobacteraceae</taxon>
        <taxon>Desulfobacter</taxon>
    </lineage>
</organism>
<protein>
    <submittedName>
        <fullName evidence="1">CRISPR-associated protein Cas7/Cse4/CasC</fullName>
    </submittedName>
</protein>
<dbReference type="InterPro" id="IPR010148">
    <property type="entry name" value="CRISPR-assoc_prot_CT1975"/>
</dbReference>
<evidence type="ECO:0000313" key="1">
    <source>
        <dbReference type="EMBL" id="EIM64762.1"/>
    </source>
</evidence>
<dbReference type="HOGENOM" id="CLU_044824_1_0_7"/>
<evidence type="ECO:0000313" key="2">
    <source>
        <dbReference type="Proteomes" id="UP000005778"/>
    </source>
</evidence>
<gene>
    <name evidence="1" type="ORF">DespoDRAFT_02945</name>
</gene>
<proteinExistence type="predicted"/>
<dbReference type="Pfam" id="PF09344">
    <property type="entry name" value="Cas_CT1975"/>
    <property type="match status" value="1"/>
</dbReference>
<accession>I5B5J9</accession>
<dbReference type="EMBL" id="CM001488">
    <property type="protein sequence ID" value="EIM64762.1"/>
    <property type="molecule type" value="Genomic_DNA"/>
</dbReference>
<dbReference type="eggNOG" id="COG1857">
    <property type="taxonomic scope" value="Bacteria"/>
</dbReference>
<dbReference type="AlphaFoldDB" id="I5B5J9"/>
<dbReference type="STRING" id="879212.DespoDRAFT_02945"/>
<dbReference type="RefSeq" id="WP_004074396.1">
    <property type="nucleotide sequence ID" value="NZ_CM001488.1"/>
</dbReference>
<sequence>MNLIELHILQSFPVSCLNRDDVGAPKTAYFGGCQRARVSSQAWKRPIRAMAKESSPGLFAGQRTRFVVRSLEQIYLKKDLEPQKAKTLAILTADSMGKLDDPEKGNVKTLLYFSPQELESVTSEVLDKDYAPLLQAVIDDNRTKKDKSNAEKNLKVITDKASKQLKAKVKDNADIAVFGRMVADDHSLMVEGAGLFSHALSTHSVANEIDFFSAVDDNNTADDEGAGHLGTIEFNSACYYRYVGLNIDMLKDEHHLDHYEDDEFNQVVKTFLKAAILAVPSARKNSMFAFNPPAYVLGLKRNGQPLSLVNAFEKPVRKSRDGYIEESIDRMNSHWENLAETYCLRKQEDVKVVIPEKNIDDFIMVLMNKVSSNG</sequence>
<reference evidence="1 2" key="2">
    <citation type="submission" date="2012-02" db="EMBL/GenBank/DDBJ databases">
        <title>Improved High-Quality Draft sequence of Desulfobacter postgatei 2ac9.</title>
        <authorList>
            <consortium name="US DOE Joint Genome Institute"/>
            <person name="Lucas S."/>
            <person name="Han J."/>
            <person name="Lapidus A."/>
            <person name="Cheng J.-F."/>
            <person name="Goodwin L."/>
            <person name="Pitluck S."/>
            <person name="Peters L."/>
            <person name="Ovchinnikova G."/>
            <person name="Held B."/>
            <person name="Detter J.C."/>
            <person name="Han C."/>
            <person name="Tapia R."/>
            <person name="Land M."/>
            <person name="Hauser L."/>
            <person name="Kyrpides N."/>
            <person name="Ivanova N."/>
            <person name="Pagani I."/>
            <person name="Orellana R."/>
            <person name="Lovley D."/>
            <person name="Woyke T."/>
        </authorList>
    </citation>
    <scope>NUCLEOTIDE SEQUENCE [LARGE SCALE GENOMIC DNA]</scope>
    <source>
        <strain evidence="1 2">2ac9</strain>
    </source>
</reference>
<dbReference type="NCBIfam" id="TIGR01869">
    <property type="entry name" value="casC_Cse4"/>
    <property type="match status" value="1"/>
</dbReference>
<keyword evidence="2" id="KW-1185">Reference proteome</keyword>
<name>I5B5J9_9BACT</name>
<reference evidence="1 2" key="1">
    <citation type="submission" date="2011-09" db="EMBL/GenBank/DDBJ databases">
        <authorList>
            <consortium name="US DOE Joint Genome Institute (JGI-PGF)"/>
            <person name="Lucas S."/>
            <person name="Han J."/>
            <person name="Lapidus A."/>
            <person name="Cheng J.-F."/>
            <person name="Goodwin L."/>
            <person name="Pitluck S."/>
            <person name="Peters L."/>
            <person name="Land M.L."/>
            <person name="Hauser L."/>
            <person name="Orellana R."/>
            <person name="Lovley D."/>
            <person name="Woyke T.J."/>
        </authorList>
    </citation>
    <scope>NUCLEOTIDE SEQUENCE [LARGE SCALE GENOMIC DNA]</scope>
    <source>
        <strain evidence="1 2">2ac9</strain>
    </source>
</reference>
<dbReference type="OrthoDB" id="5291250at2"/>
<dbReference type="Proteomes" id="UP000005778">
    <property type="component" value="Chromosome"/>
</dbReference>